<keyword evidence="4" id="KW-1185">Reference proteome</keyword>
<dbReference type="Proteomes" id="UP000028761">
    <property type="component" value="Chromosome 5"/>
</dbReference>
<dbReference type="KEGG" id="panu:101025377"/>
<dbReference type="AlphaFoldDB" id="A0A2I3LCJ9"/>
<dbReference type="Ensembl" id="ENSPANT00000056959.2">
    <property type="protein sequence ID" value="ENSPANP00000021180.2"/>
    <property type="gene ID" value="ENSPANG00000029832.2"/>
</dbReference>
<evidence type="ECO:0000256" key="1">
    <source>
        <dbReference type="SAM" id="Coils"/>
    </source>
</evidence>
<gene>
    <name evidence="3" type="primary">CCDC192</name>
</gene>
<dbReference type="PANTHER" id="PTHR38580">
    <property type="entry name" value="COILED-COIL DOMAIN-CONTAINING PROTEIN 192"/>
    <property type="match status" value="1"/>
</dbReference>
<dbReference type="PANTHER" id="PTHR38580:SF1">
    <property type="entry name" value="COILED-COIL DOMAIN-CONTAINING PROTEIN 192"/>
    <property type="match status" value="1"/>
</dbReference>
<dbReference type="GeneTree" id="ENSGT00520000057704"/>
<evidence type="ECO:0000256" key="2">
    <source>
        <dbReference type="SAM" id="MobiDB-lite"/>
    </source>
</evidence>
<protein>
    <submittedName>
        <fullName evidence="3">Coiled-coil domain containing 192</fullName>
    </submittedName>
</protein>
<reference evidence="3" key="3">
    <citation type="submission" date="2025-09" db="UniProtKB">
        <authorList>
            <consortium name="Ensembl"/>
        </authorList>
    </citation>
    <scope>IDENTIFICATION</scope>
</reference>
<name>A0A2I3LCJ9_PAPAN</name>
<dbReference type="OMA" id="EMGECYS"/>
<sequence>MMPVDACPRDKGSQWAWLEMGQCYSKKSVVPETDSPERSSMTSGSLESDTQQENKVSKVSLDTGQMAFTLAQLESLETCLKEAEEKAKALSEQLSVSEGTKSKLLEQVSRLEEKLEAVVDHKEASGEPYEKMVLVKNQCIQKLQAEVKASQEQLTAQKLKHEKKVKKLQTDLATAKQEAAITVLELNEKIKTLCEGKPAPREDSSLEGFCGGLPPVEEGDRKISLIMELSTQVSLQTERITQLKEVLEEKERKIQQLEAERSPHPPQEVKDPPGCLPEAPVFSTDDVPPVVSDENCRDSQ</sequence>
<evidence type="ECO:0000313" key="3">
    <source>
        <dbReference type="Ensembl" id="ENSPANP00000021180.2"/>
    </source>
</evidence>
<feature type="coiled-coil region" evidence="1">
    <location>
        <begin position="66"/>
        <end position="178"/>
    </location>
</feature>
<organism evidence="3 4">
    <name type="scientific">Papio anubis</name>
    <name type="common">Olive baboon</name>
    <dbReference type="NCBI Taxonomy" id="9555"/>
    <lineage>
        <taxon>Eukaryota</taxon>
        <taxon>Metazoa</taxon>
        <taxon>Chordata</taxon>
        <taxon>Craniata</taxon>
        <taxon>Vertebrata</taxon>
        <taxon>Euteleostomi</taxon>
        <taxon>Mammalia</taxon>
        <taxon>Eutheria</taxon>
        <taxon>Euarchontoglires</taxon>
        <taxon>Primates</taxon>
        <taxon>Haplorrhini</taxon>
        <taxon>Catarrhini</taxon>
        <taxon>Cercopithecidae</taxon>
        <taxon>Cercopithecinae</taxon>
        <taxon>Papio</taxon>
    </lineage>
</organism>
<evidence type="ECO:0000313" key="4">
    <source>
        <dbReference type="Proteomes" id="UP000028761"/>
    </source>
</evidence>
<proteinExistence type="predicted"/>
<dbReference type="GeneID" id="101025377"/>
<dbReference type="RefSeq" id="XP_003900108.2">
    <property type="nucleotide sequence ID" value="XM_003900059.5"/>
</dbReference>
<feature type="region of interest" description="Disordered" evidence="2">
    <location>
        <begin position="254"/>
        <end position="300"/>
    </location>
</feature>
<dbReference type="CTD" id="728586"/>
<dbReference type="InterPro" id="IPR038817">
    <property type="entry name" value="CCDC192"/>
</dbReference>
<reference evidence="3" key="2">
    <citation type="submission" date="2025-08" db="UniProtKB">
        <authorList>
            <consortium name="Ensembl"/>
        </authorList>
    </citation>
    <scope>IDENTIFICATION</scope>
</reference>
<dbReference type="Bgee" id="ENSPANG00000029832">
    <property type="expression patterns" value="Expressed in testis and 14 other cell types or tissues"/>
</dbReference>
<feature type="compositionally biased region" description="Basic and acidic residues" evidence="2">
    <location>
        <begin position="254"/>
        <end position="271"/>
    </location>
</feature>
<dbReference type="OrthoDB" id="6111632at2759"/>
<feature type="compositionally biased region" description="Polar residues" evidence="2">
    <location>
        <begin position="38"/>
        <end position="54"/>
    </location>
</feature>
<accession>A0A2I3LCJ9</accession>
<feature type="region of interest" description="Disordered" evidence="2">
    <location>
        <begin position="27"/>
        <end position="58"/>
    </location>
</feature>
<reference evidence="3 4" key="1">
    <citation type="submission" date="2012-03" db="EMBL/GenBank/DDBJ databases">
        <title>Whole Genome Assembly of Papio anubis.</title>
        <authorList>
            <person name="Liu Y.L."/>
            <person name="Abraham K.A."/>
            <person name="Akbar H.A."/>
            <person name="Ali S.A."/>
            <person name="Anosike U.A."/>
            <person name="Aqrawi P.A."/>
            <person name="Arias F.A."/>
            <person name="Attaway T.A."/>
            <person name="Awwad R.A."/>
            <person name="Babu C.B."/>
            <person name="Bandaranaike D.B."/>
            <person name="Battles P.B."/>
            <person name="Bell A.B."/>
            <person name="Beltran B.B."/>
            <person name="Berhane-Mersha D.B."/>
            <person name="Bess C.B."/>
            <person name="Bickham C.B."/>
            <person name="Bolden T.B."/>
            <person name="Carter K.C."/>
            <person name="Chau D.C."/>
            <person name="Chavez A.C."/>
            <person name="Clerc-Blankenburg K.C."/>
            <person name="Coyle M.C."/>
            <person name="Dao M.D."/>
            <person name="Davila M.L.D."/>
            <person name="Davy-Carroll L.D."/>
            <person name="Denson S.D."/>
            <person name="Dinh H.D."/>
            <person name="Fernandez S.F."/>
            <person name="Fernando P.F."/>
            <person name="Forbes L.F."/>
            <person name="Francis C.F."/>
            <person name="Francisco L.F."/>
            <person name="Fu Q.F."/>
            <person name="Garcia-Iii R.G."/>
            <person name="Garrett T.G."/>
            <person name="Gross S.G."/>
            <person name="Gubbala S.G."/>
            <person name="Hirani K.H."/>
            <person name="Hogues M.H."/>
            <person name="Hollins B.H."/>
            <person name="Jackson L.J."/>
            <person name="Javaid M.J."/>
            <person name="Jhangiani S.J."/>
            <person name="Johnson A.J."/>
            <person name="Johnson B.J."/>
            <person name="Jones J.J."/>
            <person name="Joshi V.J."/>
            <person name="Kalu J.K."/>
            <person name="Khan N.K."/>
            <person name="Korchina V.K."/>
            <person name="Kovar C.K."/>
            <person name="Lago L.L."/>
            <person name="Lara F.L."/>
            <person name="Le T.-K.L."/>
            <person name="Lee S.L."/>
            <person name="Legall-Iii F.L."/>
            <person name="Lemon S.L."/>
            <person name="Liu J.L."/>
            <person name="Liu Y.-S.L."/>
            <person name="Liyanage D.L."/>
            <person name="Lopez J.L."/>
            <person name="Lorensuhewa L.L."/>
            <person name="Mata R.M."/>
            <person name="Mathew T.M."/>
            <person name="Mercado C.M."/>
            <person name="Mercado I.M."/>
            <person name="Morales K.M."/>
            <person name="Morgan M.M."/>
            <person name="Munidasa M.M."/>
            <person name="Ngo D.N."/>
            <person name="Nguyen L.N."/>
            <person name="Nguyen T.N."/>
            <person name="Nguyen N.N."/>
            <person name="Obregon M.O."/>
            <person name="Okwuonu G.O."/>
            <person name="Ongeri F.O."/>
            <person name="Onwere C.O."/>
            <person name="Osifeso I.O."/>
            <person name="Parra A.P."/>
            <person name="Patil S.P."/>
            <person name="Perez A.P."/>
            <person name="Perez Y.P."/>
            <person name="Pham C.P."/>
            <person name="Pu L.-L.P."/>
            <person name="Puazo M.P."/>
            <person name="Quiroz J.Q."/>
            <person name="Rouhana J.R."/>
            <person name="Ruiz M.R."/>
            <person name="Ruiz S.-J.R."/>
            <person name="Saada N.S."/>
            <person name="Santibanez J.S."/>
            <person name="Scheel M.S."/>
            <person name="Schneider B.S."/>
            <person name="Simmons D.S."/>
            <person name="Sisson I.S."/>
            <person name="Tang L.-Y.T."/>
            <person name="Thornton R.T."/>
            <person name="Tisius J.T."/>
            <person name="Toledanes G.T."/>
            <person name="Trejos Z.T."/>
            <person name="Usmani K.U."/>
            <person name="Varghese R.V."/>
            <person name="Vattathil S.V."/>
            <person name="Vee V.V."/>
            <person name="Walker D.W."/>
            <person name="Weissenberger G.W."/>
            <person name="White C.W."/>
            <person name="Williams A.W."/>
            <person name="Woodworth J.W."/>
            <person name="Wright R.W."/>
            <person name="Zhu Y.Z."/>
            <person name="Han Y.H."/>
            <person name="Newsham I.N."/>
            <person name="Nazareth L.N."/>
            <person name="Worley K.W."/>
            <person name="Muzny D.M."/>
            <person name="Rogers J.R."/>
            <person name="Gibbs R.G."/>
        </authorList>
    </citation>
    <scope>NUCLEOTIDE SEQUENCE [LARGE SCALE GENOMIC DNA]</scope>
</reference>
<keyword evidence="1" id="KW-0175">Coiled coil</keyword>